<name>A0A1I6LJK3_9BACT</name>
<dbReference type="PANTHER" id="PTHR46825">
    <property type="entry name" value="D-ALANYL-D-ALANINE-CARBOXYPEPTIDASE/ENDOPEPTIDASE AMPH"/>
    <property type="match status" value="1"/>
</dbReference>
<dbReference type="RefSeq" id="WP_089836796.1">
    <property type="nucleotide sequence ID" value="NZ_FOZL01000001.1"/>
</dbReference>
<dbReference type="OrthoDB" id="9803467at2"/>
<protein>
    <submittedName>
        <fullName evidence="2">CubicO group peptidase, beta-lactamase class C family</fullName>
    </submittedName>
</protein>
<gene>
    <name evidence="2" type="ORF">SAMN05421771_0791</name>
</gene>
<dbReference type="Gene3D" id="3.40.710.10">
    <property type="entry name" value="DD-peptidase/beta-lactamase superfamily"/>
    <property type="match status" value="1"/>
</dbReference>
<dbReference type="InterPro" id="IPR012338">
    <property type="entry name" value="Beta-lactam/transpept-like"/>
</dbReference>
<dbReference type="STRING" id="474950.SAMN05421771_0791"/>
<dbReference type="Pfam" id="PF00144">
    <property type="entry name" value="Beta-lactamase"/>
    <property type="match status" value="1"/>
</dbReference>
<proteinExistence type="predicted"/>
<dbReference type="EMBL" id="FOZL01000001">
    <property type="protein sequence ID" value="SFS03583.1"/>
    <property type="molecule type" value="Genomic_DNA"/>
</dbReference>
<evidence type="ECO:0000259" key="1">
    <source>
        <dbReference type="Pfam" id="PF00144"/>
    </source>
</evidence>
<dbReference type="InterPro" id="IPR050491">
    <property type="entry name" value="AmpC-like"/>
</dbReference>
<evidence type="ECO:0000313" key="2">
    <source>
        <dbReference type="EMBL" id="SFS03583.1"/>
    </source>
</evidence>
<sequence>MGGILTANRVTTQATPAQSRYNSYMVNPSAVRIPSRRLLAAASLLLTALPAHTQQTDGLKARLEAAIPAVLKQTATPSAQIGIVRDGRVIYTGAFGLAQTTPAVPATPDMPYRVGSVSKQFTAAAVMVLVERGKLRLDDPVSTWFPEFGHSSEITLRMLLNQVSGYSDDYTEDYLTPEMAAPIDPYKLIQEWTAKPLDFAPGTRWQYSNTNYGLAGLIVQKVAGEPFFQFLRENILLPAGLTHAIDLDGPSVPAVPVGYIRNGFGPIRPAIQEGKGTVFGAGELAMPIGDLAKWNAVVLHHQILKPESWQTLQTEYTLPDGKGSGYAMGFFLRVRDGRRLIDHGGEVNGFVSLNTLYPAEGIAIAILTNAESSTSALTQAVETAVFAPEAKAPIPRDPAAEALVKNVIAQLQQGKLDRSLIAPNLNFYFTDQVIADYKTSLAPLGPIQSIEPLNRSERGGMTGIFYKVQGTGAPIGVFIYVMNDGKLDQFVLEKLN</sequence>
<evidence type="ECO:0000313" key="3">
    <source>
        <dbReference type="Proteomes" id="UP000199024"/>
    </source>
</evidence>
<reference evidence="2 3" key="1">
    <citation type="submission" date="2016-10" db="EMBL/GenBank/DDBJ databases">
        <authorList>
            <person name="de Groot N.N."/>
        </authorList>
    </citation>
    <scope>NUCLEOTIDE SEQUENCE [LARGE SCALE GENOMIC DNA]</scope>
    <source>
        <strain evidence="2 3">DSM 21001</strain>
    </source>
</reference>
<dbReference type="InterPro" id="IPR001466">
    <property type="entry name" value="Beta-lactam-related"/>
</dbReference>
<dbReference type="SUPFAM" id="SSF56601">
    <property type="entry name" value="beta-lactamase/transpeptidase-like"/>
    <property type="match status" value="1"/>
</dbReference>
<organism evidence="2 3">
    <name type="scientific">Granulicella pectinivorans</name>
    <dbReference type="NCBI Taxonomy" id="474950"/>
    <lineage>
        <taxon>Bacteria</taxon>
        <taxon>Pseudomonadati</taxon>
        <taxon>Acidobacteriota</taxon>
        <taxon>Terriglobia</taxon>
        <taxon>Terriglobales</taxon>
        <taxon>Acidobacteriaceae</taxon>
        <taxon>Granulicella</taxon>
    </lineage>
</organism>
<dbReference type="AlphaFoldDB" id="A0A1I6LJK3"/>
<accession>A0A1I6LJK3</accession>
<dbReference type="PANTHER" id="PTHR46825:SF9">
    <property type="entry name" value="BETA-LACTAMASE-RELATED DOMAIN-CONTAINING PROTEIN"/>
    <property type="match status" value="1"/>
</dbReference>
<dbReference type="Proteomes" id="UP000199024">
    <property type="component" value="Unassembled WGS sequence"/>
</dbReference>
<keyword evidence="3" id="KW-1185">Reference proteome</keyword>
<feature type="domain" description="Beta-lactamase-related" evidence="1">
    <location>
        <begin position="64"/>
        <end position="374"/>
    </location>
</feature>